<dbReference type="Proteomes" id="UP001147747">
    <property type="component" value="Unassembled WGS sequence"/>
</dbReference>
<organism evidence="1 2">
    <name type="scientific">Penicillium cosmopolitanum</name>
    <dbReference type="NCBI Taxonomy" id="1131564"/>
    <lineage>
        <taxon>Eukaryota</taxon>
        <taxon>Fungi</taxon>
        <taxon>Dikarya</taxon>
        <taxon>Ascomycota</taxon>
        <taxon>Pezizomycotina</taxon>
        <taxon>Eurotiomycetes</taxon>
        <taxon>Eurotiomycetidae</taxon>
        <taxon>Eurotiales</taxon>
        <taxon>Aspergillaceae</taxon>
        <taxon>Penicillium</taxon>
    </lineage>
</organism>
<reference evidence="1" key="1">
    <citation type="submission" date="2022-12" db="EMBL/GenBank/DDBJ databases">
        <authorList>
            <person name="Petersen C."/>
        </authorList>
    </citation>
    <scope>NUCLEOTIDE SEQUENCE</scope>
    <source>
        <strain evidence="1">IBT 29677</strain>
    </source>
</reference>
<proteinExistence type="predicted"/>
<dbReference type="GeneID" id="81368872"/>
<dbReference type="RefSeq" id="XP_056489194.1">
    <property type="nucleotide sequence ID" value="XM_056629892.1"/>
</dbReference>
<comment type="caution">
    <text evidence="1">The sequence shown here is derived from an EMBL/GenBank/DDBJ whole genome shotgun (WGS) entry which is preliminary data.</text>
</comment>
<gene>
    <name evidence="1" type="ORF">N7509_005255</name>
</gene>
<dbReference type="EMBL" id="JAPZBU010000006">
    <property type="protein sequence ID" value="KAJ5397142.1"/>
    <property type="molecule type" value="Genomic_DNA"/>
</dbReference>
<protein>
    <submittedName>
        <fullName evidence="1">Uncharacterized protein</fullName>
    </submittedName>
</protein>
<evidence type="ECO:0000313" key="2">
    <source>
        <dbReference type="Proteomes" id="UP001147747"/>
    </source>
</evidence>
<accession>A0A9X0B9X6</accession>
<name>A0A9X0B9X6_9EURO</name>
<reference evidence="1" key="2">
    <citation type="journal article" date="2023" name="IMA Fungus">
        <title>Comparative genomic study of the Penicillium genus elucidates a diverse pangenome and 15 lateral gene transfer events.</title>
        <authorList>
            <person name="Petersen C."/>
            <person name="Sorensen T."/>
            <person name="Nielsen M.R."/>
            <person name="Sondergaard T.E."/>
            <person name="Sorensen J.L."/>
            <person name="Fitzpatrick D.A."/>
            <person name="Frisvad J.C."/>
            <person name="Nielsen K.L."/>
        </authorList>
    </citation>
    <scope>NUCLEOTIDE SEQUENCE</scope>
    <source>
        <strain evidence="1">IBT 29677</strain>
    </source>
</reference>
<keyword evidence="2" id="KW-1185">Reference proteome</keyword>
<dbReference type="AlphaFoldDB" id="A0A9X0B9X6"/>
<evidence type="ECO:0000313" key="1">
    <source>
        <dbReference type="EMBL" id="KAJ5397142.1"/>
    </source>
</evidence>
<sequence length="73" mass="8125">MSDSSAFAPVSDSYTTTVPFAWLDENDLENQIFTLVSEKGNHDLNFTGVPPDIGQALFDFLDERISARIKSLE</sequence>